<organism evidence="3 4">
    <name type="scientific">Halomonas piscis</name>
    <dbReference type="NCBI Taxonomy" id="3031727"/>
    <lineage>
        <taxon>Bacteria</taxon>
        <taxon>Pseudomonadati</taxon>
        <taxon>Pseudomonadota</taxon>
        <taxon>Gammaproteobacteria</taxon>
        <taxon>Oceanospirillales</taxon>
        <taxon>Halomonadaceae</taxon>
        <taxon>Halomonas</taxon>
    </lineage>
</organism>
<dbReference type="PANTHER" id="PTHR33376">
    <property type="match status" value="1"/>
</dbReference>
<dbReference type="Gene3D" id="3.40.190.10">
    <property type="entry name" value="Periplasmic binding protein-like II"/>
    <property type="match status" value="1"/>
</dbReference>
<keyword evidence="4" id="KW-1185">Reference proteome</keyword>
<gene>
    <name evidence="3" type="ORF">P1P91_01405</name>
</gene>
<dbReference type="CDD" id="cd13604">
    <property type="entry name" value="PBP2_TRAP_ketoacid_lactate_like"/>
    <property type="match status" value="1"/>
</dbReference>
<evidence type="ECO:0000256" key="2">
    <source>
        <dbReference type="SAM" id="SignalP"/>
    </source>
</evidence>
<name>A0ABY9Z3F5_9GAMM</name>
<dbReference type="RefSeq" id="WP_311885838.1">
    <property type="nucleotide sequence ID" value="NZ_CP119391.1"/>
</dbReference>
<dbReference type="InterPro" id="IPR026289">
    <property type="entry name" value="SBP_TakP-like"/>
</dbReference>
<dbReference type="PIRSF" id="PIRSF039026">
    <property type="entry name" value="SiaP"/>
    <property type="match status" value="1"/>
</dbReference>
<dbReference type="InterPro" id="IPR038404">
    <property type="entry name" value="TRAP_DctP_sf"/>
</dbReference>
<dbReference type="PANTHER" id="PTHR33376:SF5">
    <property type="entry name" value="EXTRACYTOPLASMIC SOLUTE RECEPTOR PROTEIN"/>
    <property type="match status" value="1"/>
</dbReference>
<dbReference type="NCBIfam" id="NF037995">
    <property type="entry name" value="TRAP_S1"/>
    <property type="match status" value="1"/>
</dbReference>
<evidence type="ECO:0000313" key="4">
    <source>
        <dbReference type="Proteomes" id="UP001301869"/>
    </source>
</evidence>
<accession>A0ABY9Z3F5</accession>
<sequence>MPRRHFLKHTLTTAGLGAAGATAAPFVVTASADETVSWDMVTSWPKNFPALGTGANDFARRVETLSQGRMRIRVHGAGELVPAMEVFDAVSSGTAQMGHSASYYWRGKVPAAQFFTAVPFGMTTQETNAWLYYGDGQTLWDELYAEHNLKPFAVGNTTTQPAGWFKKEINSLEDLQGLKLRLPGLAGEAMNRIGVTTVNMPGSEIFTSMQTGALDAADWVSPYNDLAFGLHEVADYYYTNAWNEPSAALEGTINLDAWNALPDDLKAVVEEAARAANLAMISEFTFRNAQALKALVDEHGIKLRTFPKDVTQALYEASNAVIEEQVADDPASKRIHDSYRAFQQTVRPVTDTGEYAYLKTRDAVTQD</sequence>
<dbReference type="SUPFAM" id="SSF53850">
    <property type="entry name" value="Periplasmic binding protein-like II"/>
    <property type="match status" value="1"/>
</dbReference>
<dbReference type="InterPro" id="IPR018389">
    <property type="entry name" value="DctP_fam"/>
</dbReference>
<evidence type="ECO:0000313" key="3">
    <source>
        <dbReference type="EMBL" id="WNK21630.1"/>
    </source>
</evidence>
<proteinExistence type="predicted"/>
<keyword evidence="1 2" id="KW-0732">Signal</keyword>
<feature type="signal peptide" evidence="2">
    <location>
        <begin position="1"/>
        <end position="23"/>
    </location>
</feature>
<evidence type="ECO:0000256" key="1">
    <source>
        <dbReference type="ARBA" id="ARBA00022729"/>
    </source>
</evidence>
<reference evidence="3 4" key="1">
    <citation type="submission" date="2023-03" db="EMBL/GenBank/DDBJ databases">
        <title>Halomonas sp. nov., isolated from Korean tranditional fermented seafood 'Jeotgal'.</title>
        <authorList>
            <person name="Kim B."/>
            <person name="Shin N.-R."/>
        </authorList>
    </citation>
    <scope>NUCLEOTIDE SEQUENCE [LARGE SCALE GENOMIC DNA]</scope>
    <source>
        <strain evidence="3 4">SG2L-4</strain>
    </source>
</reference>
<dbReference type="Gene3D" id="3.40.190.170">
    <property type="entry name" value="Bacterial extracellular solute-binding protein, family 7"/>
    <property type="match status" value="1"/>
</dbReference>
<feature type="chain" id="PRO_5045387853" evidence="2">
    <location>
        <begin position="24"/>
        <end position="367"/>
    </location>
</feature>
<dbReference type="InterPro" id="IPR006311">
    <property type="entry name" value="TAT_signal"/>
</dbReference>
<dbReference type="PROSITE" id="PS51318">
    <property type="entry name" value="TAT"/>
    <property type="match status" value="1"/>
</dbReference>
<dbReference type="EMBL" id="CP119391">
    <property type="protein sequence ID" value="WNK21630.1"/>
    <property type="molecule type" value="Genomic_DNA"/>
</dbReference>
<protein>
    <submittedName>
        <fullName evidence="3">TRAP transporter substrate-binding protein</fullName>
    </submittedName>
</protein>
<dbReference type="Proteomes" id="UP001301869">
    <property type="component" value="Chromosome"/>
</dbReference>
<dbReference type="Pfam" id="PF03480">
    <property type="entry name" value="DctP"/>
    <property type="match status" value="1"/>
</dbReference>